<dbReference type="AlphaFoldDB" id="A0A3D9FCX7"/>
<organism evidence="1 2">
    <name type="scientific">Parasphingopyxis lamellibrachiae</name>
    <dbReference type="NCBI Taxonomy" id="680125"/>
    <lineage>
        <taxon>Bacteria</taxon>
        <taxon>Pseudomonadati</taxon>
        <taxon>Pseudomonadota</taxon>
        <taxon>Alphaproteobacteria</taxon>
        <taxon>Sphingomonadales</taxon>
        <taxon>Sphingomonadaceae</taxon>
        <taxon>Parasphingopyxis</taxon>
    </lineage>
</organism>
<sequence>MGGAAYLLLVLMTNACRFRFEQLRSVQAGPMVNAKPAIIVSALILAVAPNTAFADTRESEDAGAVHRLSPEEMAEITASSAEPRIDAEALLENDSDAESTGRIQSVIGFGIGTNGYRELSASTLIPIGKEGFLSLGFGHFEDNLQRRYRYRRGYHF</sequence>
<evidence type="ECO:0000313" key="1">
    <source>
        <dbReference type="EMBL" id="RED15518.1"/>
    </source>
</evidence>
<gene>
    <name evidence="1" type="ORF">DFR46_0513</name>
</gene>
<keyword evidence="2" id="KW-1185">Reference proteome</keyword>
<comment type="caution">
    <text evidence="1">The sequence shown here is derived from an EMBL/GenBank/DDBJ whole genome shotgun (WGS) entry which is preliminary data.</text>
</comment>
<protein>
    <submittedName>
        <fullName evidence="1">Uncharacterized protein</fullName>
    </submittedName>
</protein>
<evidence type="ECO:0000313" key="2">
    <source>
        <dbReference type="Proteomes" id="UP000256310"/>
    </source>
</evidence>
<dbReference type="EMBL" id="QRDP01000004">
    <property type="protein sequence ID" value="RED15518.1"/>
    <property type="molecule type" value="Genomic_DNA"/>
</dbReference>
<reference evidence="1 2" key="1">
    <citation type="submission" date="2018-07" db="EMBL/GenBank/DDBJ databases">
        <title>Genomic Encyclopedia of Type Strains, Phase IV (KMG-IV): sequencing the most valuable type-strain genomes for metagenomic binning, comparative biology and taxonomic classification.</title>
        <authorList>
            <person name="Goeker M."/>
        </authorList>
    </citation>
    <scope>NUCLEOTIDE SEQUENCE [LARGE SCALE GENOMIC DNA]</scope>
    <source>
        <strain evidence="1 2">DSM 26725</strain>
    </source>
</reference>
<proteinExistence type="predicted"/>
<accession>A0A3D9FCX7</accession>
<name>A0A3D9FCX7_9SPHN</name>
<dbReference type="Proteomes" id="UP000256310">
    <property type="component" value="Unassembled WGS sequence"/>
</dbReference>